<evidence type="ECO:0000256" key="1">
    <source>
        <dbReference type="ARBA" id="ARBA00001974"/>
    </source>
</evidence>
<keyword evidence="3" id="KW-0819">tRNA processing</keyword>
<evidence type="ECO:0000256" key="4">
    <source>
        <dbReference type="ARBA" id="ARBA00022827"/>
    </source>
</evidence>
<evidence type="ECO:0000313" key="8">
    <source>
        <dbReference type="EMBL" id="RIH92029.1"/>
    </source>
</evidence>
<dbReference type="GO" id="GO:0002098">
    <property type="term" value="P:tRNA wobble uridine modification"/>
    <property type="evidence" value="ECO:0007669"/>
    <property type="project" value="TreeGrafter"/>
</dbReference>
<dbReference type="InterPro" id="IPR040131">
    <property type="entry name" value="MnmG_N"/>
</dbReference>
<proteinExistence type="predicted"/>
<accession>A0A399F9U4</accession>
<dbReference type="PANTHER" id="PTHR11806">
    <property type="entry name" value="GLUCOSE INHIBITED DIVISION PROTEIN A"/>
    <property type="match status" value="1"/>
</dbReference>
<dbReference type="Pfam" id="PF01134">
    <property type="entry name" value="GIDA"/>
    <property type="match status" value="2"/>
</dbReference>
<dbReference type="Gene3D" id="3.50.50.60">
    <property type="entry name" value="FAD/NAD(P)-binding domain"/>
    <property type="match status" value="1"/>
</dbReference>
<keyword evidence="4" id="KW-0274">FAD</keyword>
<evidence type="ECO:0000256" key="6">
    <source>
        <dbReference type="ARBA" id="ARBA00025948"/>
    </source>
</evidence>
<dbReference type="EMBL" id="QWLB01000027">
    <property type="protein sequence ID" value="RIH92029.1"/>
    <property type="molecule type" value="Genomic_DNA"/>
</dbReference>
<comment type="caution">
    <text evidence="8">The sequence shown here is derived from an EMBL/GenBank/DDBJ whole genome shotgun (WGS) entry which is preliminary data.</text>
</comment>
<feature type="domain" description="MnmG N-terminal" evidence="7">
    <location>
        <begin position="5"/>
        <end position="38"/>
    </location>
</feature>
<evidence type="ECO:0000313" key="9">
    <source>
        <dbReference type="Proteomes" id="UP000266178"/>
    </source>
</evidence>
<dbReference type="InterPro" id="IPR002218">
    <property type="entry name" value="MnmG-rel"/>
</dbReference>
<dbReference type="GO" id="GO:0005829">
    <property type="term" value="C:cytosol"/>
    <property type="evidence" value="ECO:0007669"/>
    <property type="project" value="TreeGrafter"/>
</dbReference>
<organism evidence="8 9">
    <name type="scientific">Meiothermus granaticius NBRC 107808</name>
    <dbReference type="NCBI Taxonomy" id="1227551"/>
    <lineage>
        <taxon>Bacteria</taxon>
        <taxon>Thermotogati</taxon>
        <taxon>Deinococcota</taxon>
        <taxon>Deinococci</taxon>
        <taxon>Thermales</taxon>
        <taxon>Thermaceae</taxon>
        <taxon>Meiothermus</taxon>
    </lineage>
</organism>
<dbReference type="OrthoDB" id="31115at2"/>
<evidence type="ECO:0000256" key="3">
    <source>
        <dbReference type="ARBA" id="ARBA00022694"/>
    </source>
</evidence>
<dbReference type="Proteomes" id="UP000266178">
    <property type="component" value="Unassembled WGS sequence"/>
</dbReference>
<keyword evidence="5" id="KW-0520">NAD</keyword>
<dbReference type="RefSeq" id="WP_119357575.1">
    <property type="nucleotide sequence ID" value="NZ_BJXM01000007.1"/>
</dbReference>
<sequence>MDYEVLIIGAGFAGSEAAYALAQKGVRVGLMTQSLDTVFLPFTAVARPFPPGSLLEQVGEDGLKGWELHRRAKYRLEAQPNIHLYQSSASRLLLEGSVVVGVETWEGPRKRAAKTVLALGSFLNPQLHIGSVTETAGRLSEVAYPELYQQLLELGFAFVPQQAEVPAQGGSPGYRVTYCTFAPEEWEPQTFRLRRLEGLYGLGLCVLGTGTYAQMSREGMRLATR</sequence>
<dbReference type="SUPFAM" id="SSF51905">
    <property type="entry name" value="FAD/NAD(P)-binding domain"/>
    <property type="match status" value="1"/>
</dbReference>
<reference evidence="8 9" key="1">
    <citation type="submission" date="2018-08" db="EMBL/GenBank/DDBJ databases">
        <title>Meiothermus granaticius genome AF-68 sequencing project.</title>
        <authorList>
            <person name="Da Costa M.S."/>
            <person name="Albuquerque L."/>
            <person name="Raposo P."/>
            <person name="Froufe H.J.C."/>
            <person name="Barroso C.S."/>
            <person name="Egas C."/>
        </authorList>
    </citation>
    <scope>NUCLEOTIDE SEQUENCE [LARGE SCALE GENOMIC DNA]</scope>
    <source>
        <strain evidence="8 9">AF-68</strain>
    </source>
</reference>
<comment type="subunit">
    <text evidence="6">Homodimer. Heterotetramer of two MnmE and two MnmG subunits.</text>
</comment>
<keyword evidence="2" id="KW-0285">Flavoprotein</keyword>
<protein>
    <submittedName>
        <fullName evidence="8">tRNA uridine 5-carboxymethylaminomethyl modification enzyme MnmG</fullName>
    </submittedName>
</protein>
<name>A0A399F9U4_9DEIN</name>
<dbReference type="GO" id="GO:0050660">
    <property type="term" value="F:flavin adenine dinucleotide binding"/>
    <property type="evidence" value="ECO:0007669"/>
    <property type="project" value="InterPro"/>
</dbReference>
<gene>
    <name evidence="8" type="primary">mnmG_2</name>
    <name evidence="8" type="ORF">Mgrana_02102</name>
</gene>
<dbReference type="PANTHER" id="PTHR11806:SF0">
    <property type="entry name" value="PROTEIN MTO1 HOMOLOG, MITOCHONDRIAL"/>
    <property type="match status" value="1"/>
</dbReference>
<dbReference type="InterPro" id="IPR036188">
    <property type="entry name" value="FAD/NAD-bd_sf"/>
</dbReference>
<dbReference type="AlphaFoldDB" id="A0A399F9U4"/>
<evidence type="ECO:0000256" key="5">
    <source>
        <dbReference type="ARBA" id="ARBA00023027"/>
    </source>
</evidence>
<evidence type="ECO:0000259" key="7">
    <source>
        <dbReference type="Pfam" id="PF01134"/>
    </source>
</evidence>
<dbReference type="GO" id="GO:0030488">
    <property type="term" value="P:tRNA methylation"/>
    <property type="evidence" value="ECO:0007669"/>
    <property type="project" value="TreeGrafter"/>
</dbReference>
<comment type="cofactor">
    <cofactor evidence="1">
        <name>FAD</name>
        <dbReference type="ChEBI" id="CHEBI:57692"/>
    </cofactor>
</comment>
<keyword evidence="9" id="KW-1185">Reference proteome</keyword>
<feature type="domain" description="MnmG N-terminal" evidence="7">
    <location>
        <begin position="69"/>
        <end position="158"/>
    </location>
</feature>
<evidence type="ECO:0000256" key="2">
    <source>
        <dbReference type="ARBA" id="ARBA00022630"/>
    </source>
</evidence>